<dbReference type="RefSeq" id="WP_244711088.1">
    <property type="nucleotide sequence ID" value="NZ_CP095073.1"/>
</dbReference>
<organism evidence="1 2">
    <name type="scientific">Halobacillus salinarum</name>
    <dbReference type="NCBI Taxonomy" id="2932257"/>
    <lineage>
        <taxon>Bacteria</taxon>
        <taxon>Bacillati</taxon>
        <taxon>Bacillota</taxon>
        <taxon>Bacilli</taxon>
        <taxon>Bacillales</taxon>
        <taxon>Bacillaceae</taxon>
        <taxon>Halobacillus</taxon>
    </lineage>
</organism>
<gene>
    <name evidence="1" type="ORF">MUN89_02380</name>
</gene>
<evidence type="ECO:0000313" key="2">
    <source>
        <dbReference type="Proteomes" id="UP000831787"/>
    </source>
</evidence>
<dbReference type="Proteomes" id="UP000831787">
    <property type="component" value="Chromosome"/>
</dbReference>
<reference evidence="1 2" key="1">
    <citation type="submission" date="2022-04" db="EMBL/GenBank/DDBJ databases">
        <title>Halobacillus sp. isolated from saltern.</title>
        <authorList>
            <person name="Won M."/>
            <person name="Lee C.-M."/>
            <person name="Woen H.-Y."/>
            <person name="Kwon S.-W."/>
        </authorList>
    </citation>
    <scope>NUCLEOTIDE SEQUENCE [LARGE SCALE GENOMIC DNA]</scope>
    <source>
        <strain evidence="1 2">SSBR10-3</strain>
    </source>
</reference>
<protein>
    <submittedName>
        <fullName evidence="1">Uncharacterized protein</fullName>
    </submittedName>
</protein>
<sequence length="83" mass="9825">MFDQVQAMDNIKKSLDYTLQLQSSGGYLYEPTANSFYQHEFHLEHIEFSGQSIKRRSFGRGFQHTFLVPIYLLPKGRFFICRN</sequence>
<name>A0ABY4EL67_9BACI</name>
<evidence type="ECO:0000313" key="1">
    <source>
        <dbReference type="EMBL" id="UOQ44821.1"/>
    </source>
</evidence>
<proteinExistence type="predicted"/>
<accession>A0ABY4EL67</accession>
<keyword evidence="2" id="KW-1185">Reference proteome</keyword>
<dbReference type="EMBL" id="CP095073">
    <property type="protein sequence ID" value="UOQ44821.1"/>
    <property type="molecule type" value="Genomic_DNA"/>
</dbReference>